<feature type="transmembrane region" description="Helical" evidence="1">
    <location>
        <begin position="7"/>
        <end position="30"/>
    </location>
</feature>
<comment type="caution">
    <text evidence="3">The sequence shown here is derived from an EMBL/GenBank/DDBJ whole genome shotgun (WGS) entry which is preliminary data.</text>
</comment>
<feature type="domain" description="KIB1-4 beta-propeller" evidence="2">
    <location>
        <begin position="112"/>
        <end position="275"/>
    </location>
</feature>
<keyword evidence="1" id="KW-0472">Membrane</keyword>
<evidence type="ECO:0000256" key="1">
    <source>
        <dbReference type="SAM" id="Phobius"/>
    </source>
</evidence>
<gene>
    <name evidence="3" type="ORF">FRX31_024430</name>
</gene>
<keyword evidence="4" id="KW-1185">Reference proteome</keyword>
<evidence type="ECO:0000313" key="3">
    <source>
        <dbReference type="EMBL" id="KAF5185985.1"/>
    </source>
</evidence>
<dbReference type="Pfam" id="PF03478">
    <property type="entry name" value="Beta-prop_KIB1-4"/>
    <property type="match status" value="1"/>
</dbReference>
<dbReference type="AlphaFoldDB" id="A0A7J6VP70"/>
<reference evidence="3 4" key="1">
    <citation type="submission" date="2020-06" db="EMBL/GenBank/DDBJ databases">
        <title>Transcriptomic and genomic resources for Thalictrum thalictroides and T. hernandezii: Facilitating candidate gene discovery in an emerging model plant lineage.</title>
        <authorList>
            <person name="Arias T."/>
            <person name="Riano-Pachon D.M."/>
            <person name="Di Stilio V.S."/>
        </authorList>
    </citation>
    <scope>NUCLEOTIDE SEQUENCE [LARGE SCALE GENOMIC DNA]</scope>
    <source>
        <strain evidence="4">cv. WT478/WT964</strain>
        <tissue evidence="3">Leaves</tissue>
    </source>
</reference>
<dbReference type="Proteomes" id="UP000554482">
    <property type="component" value="Unassembled WGS sequence"/>
</dbReference>
<dbReference type="PANTHER" id="PTHR44259">
    <property type="entry name" value="OS07G0183000 PROTEIN-RELATED"/>
    <property type="match status" value="1"/>
</dbReference>
<keyword evidence="1" id="KW-0812">Transmembrane</keyword>
<name>A0A7J6VP70_THATH</name>
<sequence length="281" mass="32481">MEFFLKLWLWIAMLMNRFISILMMLTIYYLEPSIPDNNLVVDWLQLPDHILFAIAIKINRINDFIRFGAVCQSWCSVYTENRLHLSHKPSLLMLAIATDELNNDYNNQTRSFYSLTEARVLDLRVALPHDVVCVGSSHGWLVTVKKDWEMTLLNPFLLVNNQIQLPPATTFEAAPPDCWSAASYPEYYRYVKKVVLSSNPSSNPKYVALAIVGEFCQLAFFKPGDKAWTSLDVNYKLVEDIIYYQKQFYFLDFNGRVYSCDFNHPLPRVQELAPQLPSGAV</sequence>
<accession>A0A7J6VP70</accession>
<protein>
    <recommendedName>
        <fullName evidence="2">KIB1-4 beta-propeller domain-containing protein</fullName>
    </recommendedName>
</protein>
<keyword evidence="1" id="KW-1133">Transmembrane helix</keyword>
<proteinExistence type="predicted"/>
<dbReference type="InterPro" id="IPR005174">
    <property type="entry name" value="KIB1-4_b-propeller"/>
</dbReference>
<evidence type="ECO:0000313" key="4">
    <source>
        <dbReference type="Proteomes" id="UP000554482"/>
    </source>
</evidence>
<organism evidence="3 4">
    <name type="scientific">Thalictrum thalictroides</name>
    <name type="common">Rue-anemone</name>
    <name type="synonym">Anemone thalictroides</name>
    <dbReference type="NCBI Taxonomy" id="46969"/>
    <lineage>
        <taxon>Eukaryota</taxon>
        <taxon>Viridiplantae</taxon>
        <taxon>Streptophyta</taxon>
        <taxon>Embryophyta</taxon>
        <taxon>Tracheophyta</taxon>
        <taxon>Spermatophyta</taxon>
        <taxon>Magnoliopsida</taxon>
        <taxon>Ranunculales</taxon>
        <taxon>Ranunculaceae</taxon>
        <taxon>Thalictroideae</taxon>
        <taxon>Thalictrum</taxon>
    </lineage>
</organism>
<dbReference type="InterPro" id="IPR050942">
    <property type="entry name" value="F-box_BR-signaling"/>
</dbReference>
<dbReference type="PANTHER" id="PTHR44259:SF114">
    <property type="entry name" value="OS06G0707300 PROTEIN"/>
    <property type="match status" value="1"/>
</dbReference>
<evidence type="ECO:0000259" key="2">
    <source>
        <dbReference type="Pfam" id="PF03478"/>
    </source>
</evidence>
<dbReference type="EMBL" id="JABWDY010029993">
    <property type="protein sequence ID" value="KAF5185985.1"/>
    <property type="molecule type" value="Genomic_DNA"/>
</dbReference>
<dbReference type="OrthoDB" id="1519185at2759"/>